<dbReference type="CDD" id="cd23509">
    <property type="entry name" value="Gnk2-like"/>
    <property type="match status" value="1"/>
</dbReference>
<evidence type="ECO:0000256" key="8">
    <source>
        <dbReference type="ARBA" id="ARBA00022821"/>
    </source>
</evidence>
<evidence type="ECO:0000256" key="5">
    <source>
        <dbReference type="ARBA" id="ARBA00022729"/>
    </source>
</evidence>
<dbReference type="GO" id="GO:0005886">
    <property type="term" value="C:plasma membrane"/>
    <property type="evidence" value="ECO:0007669"/>
    <property type="project" value="UniProtKB-SubCell"/>
</dbReference>
<evidence type="ECO:0000256" key="3">
    <source>
        <dbReference type="ARBA" id="ARBA00022577"/>
    </source>
</evidence>
<dbReference type="GO" id="GO:0005537">
    <property type="term" value="F:D-mannose binding"/>
    <property type="evidence" value="ECO:0007669"/>
    <property type="project" value="UniProtKB-KW"/>
</dbReference>
<dbReference type="Proteomes" id="UP001163823">
    <property type="component" value="Chromosome 4"/>
</dbReference>
<dbReference type="Pfam" id="PF01657">
    <property type="entry name" value="Stress-antifung"/>
    <property type="match status" value="1"/>
</dbReference>
<dbReference type="GO" id="GO:0031640">
    <property type="term" value="P:killing of cells of another organism"/>
    <property type="evidence" value="ECO:0007669"/>
    <property type="project" value="UniProtKB-KW"/>
</dbReference>
<evidence type="ECO:0000313" key="17">
    <source>
        <dbReference type="Proteomes" id="UP001163823"/>
    </source>
</evidence>
<keyword evidence="12" id="KW-1015">Disulfide bond</keyword>
<dbReference type="PROSITE" id="PS51473">
    <property type="entry name" value="GNK2"/>
    <property type="match status" value="1"/>
</dbReference>
<keyword evidence="8" id="KW-0611">Plant defense</keyword>
<keyword evidence="5" id="KW-0732">Signal</keyword>
<evidence type="ECO:0000256" key="10">
    <source>
        <dbReference type="ARBA" id="ARBA00023022"/>
    </source>
</evidence>
<evidence type="ECO:0000256" key="2">
    <source>
        <dbReference type="ARBA" id="ARBA00022529"/>
    </source>
</evidence>
<evidence type="ECO:0000256" key="12">
    <source>
        <dbReference type="ARBA" id="ARBA00023157"/>
    </source>
</evidence>
<dbReference type="GO" id="GO:0050832">
    <property type="term" value="P:defense response to fungus"/>
    <property type="evidence" value="ECO:0007669"/>
    <property type="project" value="UniProtKB-KW"/>
</dbReference>
<keyword evidence="11" id="KW-0465">Mannose-binding</keyword>
<dbReference type="InterPro" id="IPR051378">
    <property type="entry name" value="Cell2Cell_Antifungal"/>
</dbReference>
<keyword evidence="17" id="KW-1185">Reference proteome</keyword>
<dbReference type="AlphaFoldDB" id="A0AAD7Q127"/>
<dbReference type="PANTHER" id="PTHR32080:SF54">
    <property type="entry name" value="GNK2-HOMOLOGOUS DOMAIN-CONTAINING PROTEIN"/>
    <property type="match status" value="1"/>
</dbReference>
<dbReference type="KEGG" id="qsa:O6P43_010645"/>
<keyword evidence="10" id="KW-0044">Antibiotic</keyword>
<keyword evidence="4" id="KW-0945">Host-virus interaction</keyword>
<evidence type="ECO:0000256" key="1">
    <source>
        <dbReference type="ARBA" id="ARBA00004251"/>
    </source>
</evidence>
<keyword evidence="7" id="KW-0677">Repeat</keyword>
<evidence type="ECO:0000256" key="7">
    <source>
        <dbReference type="ARBA" id="ARBA00022737"/>
    </source>
</evidence>
<evidence type="ECO:0000256" key="11">
    <source>
        <dbReference type="ARBA" id="ARBA00023035"/>
    </source>
</evidence>
<evidence type="ECO:0000256" key="9">
    <source>
        <dbReference type="ARBA" id="ARBA00022949"/>
    </source>
</evidence>
<evidence type="ECO:0000256" key="13">
    <source>
        <dbReference type="ARBA" id="ARBA00024184"/>
    </source>
</evidence>
<comment type="caution">
    <text evidence="16">The sequence shown here is derived from an EMBL/GenBank/DDBJ whole genome shotgun (WGS) entry which is preliminary data.</text>
</comment>
<dbReference type="InterPro" id="IPR038408">
    <property type="entry name" value="GNK2_sf"/>
</dbReference>
<sequence>MRVSYKSTIFFFSDLRDQRKGKAKMGLPTKTAGVIIAIFCLCCVAESVPNTNITTVLCNAGVYTSGDPFAISVDYVLQELETVTPTRKNYDYLNISPYPNAFAYGHAACNQNLTSSDCNTCLGAAKTALFGSCQRRIGARSVLHDCAIRYEQYPFTD</sequence>
<evidence type="ECO:0000259" key="15">
    <source>
        <dbReference type="PROSITE" id="PS51473"/>
    </source>
</evidence>
<dbReference type="GO" id="GO:0009506">
    <property type="term" value="C:plasmodesma"/>
    <property type="evidence" value="ECO:0007669"/>
    <property type="project" value="UniProtKB-SubCell"/>
</dbReference>
<reference evidence="16" key="1">
    <citation type="journal article" date="2023" name="Science">
        <title>Elucidation of the pathway for biosynthesis of saponin adjuvants from the soapbark tree.</title>
        <authorList>
            <person name="Reed J."/>
            <person name="Orme A."/>
            <person name="El-Demerdash A."/>
            <person name="Owen C."/>
            <person name="Martin L.B.B."/>
            <person name="Misra R.C."/>
            <person name="Kikuchi S."/>
            <person name="Rejzek M."/>
            <person name="Martin A.C."/>
            <person name="Harkess A."/>
            <person name="Leebens-Mack J."/>
            <person name="Louveau T."/>
            <person name="Stephenson M.J."/>
            <person name="Osbourn A."/>
        </authorList>
    </citation>
    <scope>NUCLEOTIDE SEQUENCE</scope>
    <source>
        <strain evidence="16">S10</strain>
    </source>
</reference>
<dbReference type="PANTHER" id="PTHR32080">
    <property type="entry name" value="ANTIFUNGAL PROTEIN GINKBILOBIN-2-LIKE"/>
    <property type="match status" value="1"/>
</dbReference>
<name>A0AAD7Q127_QUISA</name>
<keyword evidence="2" id="KW-0929">Antimicrobial</keyword>
<keyword evidence="6" id="KW-0430">Lectin</keyword>
<evidence type="ECO:0000256" key="6">
    <source>
        <dbReference type="ARBA" id="ARBA00022734"/>
    </source>
</evidence>
<dbReference type="InterPro" id="IPR002902">
    <property type="entry name" value="GNK2"/>
</dbReference>
<keyword evidence="3" id="KW-0295">Fungicide</keyword>
<organism evidence="16 17">
    <name type="scientific">Quillaja saponaria</name>
    <name type="common">Soap bark tree</name>
    <dbReference type="NCBI Taxonomy" id="32244"/>
    <lineage>
        <taxon>Eukaryota</taxon>
        <taxon>Viridiplantae</taxon>
        <taxon>Streptophyta</taxon>
        <taxon>Embryophyta</taxon>
        <taxon>Tracheophyta</taxon>
        <taxon>Spermatophyta</taxon>
        <taxon>Magnoliopsida</taxon>
        <taxon>eudicotyledons</taxon>
        <taxon>Gunneridae</taxon>
        <taxon>Pentapetalae</taxon>
        <taxon>rosids</taxon>
        <taxon>fabids</taxon>
        <taxon>Fabales</taxon>
        <taxon>Quillajaceae</taxon>
        <taxon>Quillaja</taxon>
    </lineage>
</organism>
<dbReference type="GO" id="GO:0042742">
    <property type="term" value="P:defense response to bacterium"/>
    <property type="evidence" value="ECO:0007669"/>
    <property type="project" value="UniProtKB-KW"/>
</dbReference>
<comment type="subcellular location">
    <subcellularLocation>
        <location evidence="13">Cell junction</location>
        <location evidence="13">Plasmodesma</location>
    </subcellularLocation>
    <subcellularLocation>
        <location evidence="1">Cell membrane</location>
        <topology evidence="1">Single-pass type I membrane protein</topology>
    </subcellularLocation>
</comment>
<evidence type="ECO:0000313" key="16">
    <source>
        <dbReference type="EMBL" id="KAJ7972808.1"/>
    </source>
</evidence>
<gene>
    <name evidence="16" type="ORF">O6P43_010645</name>
</gene>
<proteinExistence type="inferred from homology"/>
<comment type="similarity">
    <text evidence="14">Belongs to the cysteine-rich repeat secretory protein family. Plasmodesmata-located proteins (PDLD) subfamily.</text>
</comment>
<evidence type="ECO:0000256" key="4">
    <source>
        <dbReference type="ARBA" id="ARBA00022581"/>
    </source>
</evidence>
<protein>
    <submittedName>
        <fullName evidence="16">Antifungal protein ginkbilobin-2</fullName>
    </submittedName>
</protein>
<dbReference type="FunFam" id="3.30.430.20:FF:000023">
    <property type="entry name" value="Antifungal protein ginkbilobin-2"/>
    <property type="match status" value="1"/>
</dbReference>
<dbReference type="EMBL" id="JARAOO010000004">
    <property type="protein sequence ID" value="KAJ7972808.1"/>
    <property type="molecule type" value="Genomic_DNA"/>
</dbReference>
<feature type="domain" description="Gnk2-homologous" evidence="15">
    <location>
        <begin position="51"/>
        <end position="155"/>
    </location>
</feature>
<accession>A0AAD7Q127</accession>
<dbReference type="Gene3D" id="3.30.430.20">
    <property type="entry name" value="Gnk2 domain, C-X8-C-X2-C motif"/>
    <property type="match status" value="1"/>
</dbReference>
<keyword evidence="9" id="KW-0965">Cell junction</keyword>
<evidence type="ECO:0000256" key="14">
    <source>
        <dbReference type="ARBA" id="ARBA00038393"/>
    </source>
</evidence>